<dbReference type="SMART" id="SM00034">
    <property type="entry name" value="CLECT"/>
    <property type="match status" value="1"/>
</dbReference>
<keyword evidence="3 4" id="KW-1015">Disulfide bond</keyword>
<evidence type="ECO:0000256" key="4">
    <source>
        <dbReference type="PROSITE-ProRule" id="PRU00076"/>
    </source>
</evidence>
<dbReference type="PROSITE" id="PS01186">
    <property type="entry name" value="EGF_2"/>
    <property type="match status" value="1"/>
</dbReference>
<dbReference type="PROSITE" id="PS00022">
    <property type="entry name" value="EGF_1"/>
    <property type="match status" value="3"/>
</dbReference>
<sequence>CSYDFLVILENTANNYTSNNSVSAKRVCGDWSSKLKLLRYVSQGSRIKLKFSSDYSHHFGGFKARAAMENDEDVGPPQGSDLFPLQLHNTKYIITQARVTVSGFVLVASTAKQCSDDRLHMFNNFCYLVVSFPEVTWNTSQQICSSLKASLASVLTPEEERFITTNIRKMQEYRTSALYWLGAKAEVTSNFKWIDGNPMNYSGWIPGQVPTKAEIIRNSGGASCLSMQWTPSSSLILSSGLYWKAQRCDAVEGKLSTPNYPEKYYNNLDFSVRIVGPDRTRIIIKFQRIDIEPQLECLYDYIELKTVYKKQKQLDDTVKWCGTHDTDMHRFHFVSETNEVDINFHSDYSVSGSGFSLTWRAVDVSACPMQTLTASEGVLMTPNYPDFLLPHLDCTITVLAPAEKRIWLEFSPLHQDDLLNDYELIKGHNEDGSFISTDDTLELILRTGDYPQGPGFRATYKVTSTVIEEKIITLNNYSSGLVLHLNYPESPPLNVDFLQHFIAPLGCVISLELYNLRLSDIECSGGNNVIEVYDNYSDTNGTIWKLCHDPSAAEAILLTPIYISSYLNTLHIRQKYGLTGILLNGSLRVQFDDNYRHKLINYRHKEVESCNPNPCQNGGKCLTKKLRKFCQCAGHYTGLFCALSKCELEPCAFGTCELTNTSYKCHCKPGYVGSECDQKRKPCAGNPCESRGTCIERGDGFQCQCHAWWEGSRCEKRMLHIPYKPLSERMLREPFWLGLMTVFVVMAVIGLVWCAKRHFPEKIEKLLSEEESRNRSTISSLRSASVREQLAAAAGSTAVTVMPSPGPGASRSLFGRLGIRKPSILSLTSPHASGYIPATARTFSLDDLLKPPETKRTNSTPTKKNVAEKKQILQQLISPINKQCQSKVSLGELIQLTDLKPNETGEKKQNINKIDKTLFIENSAQSALTDPKLEKKVTFARLLNKVSAEMSSGSEMELGIMQTNRLGCMFARPSSTPPSPNIDIRSPNSTSSNQGSDSLTSSDLAIPSALSSSISDLLINRRGSRLPNGRQKPTSADSILAMFRNFSSSSAVINLSSSLKVSPSTTPTASSPQDDIVGDDESSTSSIHTPVSFSSGPPESPVLQRHGYGQSTIEVPVLDPLSAHKSSGGGNLLHPPTILLEIPSTISKCLSPIREMPTPLPSPMPSPALTPIMRRSNFSSVDDVNNSDDKISVEIPNISMSCSDEEEIHSTDIAIDPHAEDGLILEEAAAMNSMASFRTKSRPMTIGQPSEKIPGSIIITVDPPPAIIPTLIIQTPSPTQSASPTALFPGSPPPQKFHQSCFQFPSPKPTRKVLKGFVKPNSLDLPCAPPMITITCNMSEADSDPESISPAVKPSSHLE</sequence>
<gene>
    <name evidence="9" type="ORF">NQ317_004456</name>
</gene>
<evidence type="ECO:0000259" key="8">
    <source>
        <dbReference type="PROSITE" id="PS50041"/>
    </source>
</evidence>
<dbReference type="PANTHER" id="PTHR24255:SF31">
    <property type="entry name" value="CUBILIN-LIKE PROTEIN"/>
    <property type="match status" value="1"/>
</dbReference>
<dbReference type="PROSITE" id="PS50026">
    <property type="entry name" value="EGF_3"/>
    <property type="match status" value="3"/>
</dbReference>
<feature type="domain" description="CUB" evidence="6">
    <location>
        <begin position="238"/>
        <end position="362"/>
    </location>
</feature>
<dbReference type="Gene3D" id="2.10.25.10">
    <property type="entry name" value="Laminin"/>
    <property type="match status" value="3"/>
</dbReference>
<dbReference type="InterPro" id="IPR000859">
    <property type="entry name" value="CUB_dom"/>
</dbReference>
<protein>
    <recommendedName>
        <fullName evidence="11">Cubilin</fullName>
    </recommendedName>
</protein>
<dbReference type="PROSITE" id="PS01180">
    <property type="entry name" value="CUB"/>
    <property type="match status" value="2"/>
</dbReference>
<feature type="domain" description="EGF-like" evidence="7">
    <location>
        <begin position="679"/>
        <end position="715"/>
    </location>
</feature>
<dbReference type="Gene3D" id="2.60.120.290">
    <property type="entry name" value="Spermadhesin, CUB domain"/>
    <property type="match status" value="3"/>
</dbReference>
<dbReference type="CDD" id="cd00054">
    <property type="entry name" value="EGF_CA"/>
    <property type="match status" value="2"/>
</dbReference>
<feature type="domain" description="EGF-like" evidence="7">
    <location>
        <begin position="647"/>
        <end position="677"/>
    </location>
</feature>
<dbReference type="SMART" id="SM00042">
    <property type="entry name" value="CUB"/>
    <property type="match status" value="2"/>
</dbReference>
<keyword evidence="2" id="KW-0677">Repeat</keyword>
<name>A0ABQ9JNL9_9CUCU</name>
<feature type="disulfide bond" evidence="4">
    <location>
        <begin position="667"/>
        <end position="676"/>
    </location>
</feature>
<evidence type="ECO:0000313" key="10">
    <source>
        <dbReference type="Proteomes" id="UP001162164"/>
    </source>
</evidence>
<dbReference type="CDD" id="cd00041">
    <property type="entry name" value="CUB"/>
    <property type="match status" value="2"/>
</dbReference>
<feature type="disulfide bond" evidence="4">
    <location>
        <begin position="632"/>
        <end position="641"/>
    </location>
</feature>
<dbReference type="InterPro" id="IPR016187">
    <property type="entry name" value="CTDL_fold"/>
</dbReference>
<feature type="compositionally biased region" description="Polar residues" evidence="5">
    <location>
        <begin position="986"/>
        <end position="1000"/>
    </location>
</feature>
<dbReference type="SUPFAM" id="SSF49854">
    <property type="entry name" value="Spermadhesin, CUB domain"/>
    <property type="match status" value="4"/>
</dbReference>
<organism evidence="9 10">
    <name type="scientific">Molorchus minor</name>
    <dbReference type="NCBI Taxonomy" id="1323400"/>
    <lineage>
        <taxon>Eukaryota</taxon>
        <taxon>Metazoa</taxon>
        <taxon>Ecdysozoa</taxon>
        <taxon>Arthropoda</taxon>
        <taxon>Hexapoda</taxon>
        <taxon>Insecta</taxon>
        <taxon>Pterygota</taxon>
        <taxon>Neoptera</taxon>
        <taxon>Endopterygota</taxon>
        <taxon>Coleoptera</taxon>
        <taxon>Polyphaga</taxon>
        <taxon>Cucujiformia</taxon>
        <taxon>Chrysomeloidea</taxon>
        <taxon>Cerambycidae</taxon>
        <taxon>Lamiinae</taxon>
        <taxon>Monochamini</taxon>
        <taxon>Molorchus</taxon>
    </lineage>
</organism>
<dbReference type="CDD" id="cd00037">
    <property type="entry name" value="CLECT"/>
    <property type="match status" value="1"/>
</dbReference>
<evidence type="ECO:0000259" key="7">
    <source>
        <dbReference type="PROSITE" id="PS50026"/>
    </source>
</evidence>
<feature type="non-terminal residue" evidence="9">
    <location>
        <position position="1"/>
    </location>
</feature>
<dbReference type="Pfam" id="PF12661">
    <property type="entry name" value="hEGF"/>
    <property type="match status" value="2"/>
</dbReference>
<dbReference type="SUPFAM" id="SSF57196">
    <property type="entry name" value="EGF/Laminin"/>
    <property type="match status" value="2"/>
</dbReference>
<dbReference type="InterPro" id="IPR000742">
    <property type="entry name" value="EGF"/>
</dbReference>
<feature type="region of interest" description="Disordered" evidence="5">
    <location>
        <begin position="969"/>
        <end position="1003"/>
    </location>
</feature>
<dbReference type="InterPro" id="IPR016186">
    <property type="entry name" value="C-type_lectin-like/link_sf"/>
</dbReference>
<evidence type="ECO:0000256" key="3">
    <source>
        <dbReference type="ARBA" id="ARBA00023157"/>
    </source>
</evidence>
<feature type="compositionally biased region" description="Polar residues" evidence="5">
    <location>
        <begin position="1083"/>
        <end position="1097"/>
    </location>
</feature>
<proteinExistence type="predicted"/>
<reference evidence="9" key="1">
    <citation type="journal article" date="2023" name="Insect Mol. Biol.">
        <title>Genome sequencing provides insights into the evolution of gene families encoding plant cell wall-degrading enzymes in longhorned beetles.</title>
        <authorList>
            <person name="Shin N.R."/>
            <person name="Okamura Y."/>
            <person name="Kirsch R."/>
            <person name="Pauchet Y."/>
        </authorList>
    </citation>
    <scope>NUCLEOTIDE SEQUENCE</scope>
    <source>
        <strain evidence="9">MMC_N1</strain>
    </source>
</reference>
<evidence type="ECO:0008006" key="11">
    <source>
        <dbReference type="Google" id="ProtNLM"/>
    </source>
</evidence>
<dbReference type="Pfam" id="PF00059">
    <property type="entry name" value="Lectin_C"/>
    <property type="match status" value="1"/>
</dbReference>
<dbReference type="InterPro" id="IPR035914">
    <property type="entry name" value="Sperma_CUB_dom_sf"/>
</dbReference>
<evidence type="ECO:0000256" key="2">
    <source>
        <dbReference type="ARBA" id="ARBA00022737"/>
    </source>
</evidence>
<evidence type="ECO:0000256" key="5">
    <source>
        <dbReference type="SAM" id="MobiDB-lite"/>
    </source>
</evidence>
<feature type="region of interest" description="Disordered" evidence="5">
    <location>
        <begin position="1338"/>
        <end position="1359"/>
    </location>
</feature>
<evidence type="ECO:0000313" key="9">
    <source>
        <dbReference type="EMBL" id="KAJ8978845.1"/>
    </source>
</evidence>
<feature type="domain" description="C-type lectin" evidence="8">
    <location>
        <begin position="122"/>
        <end position="249"/>
    </location>
</feature>
<evidence type="ECO:0000256" key="1">
    <source>
        <dbReference type="ARBA" id="ARBA00022536"/>
    </source>
</evidence>
<dbReference type="PANTHER" id="PTHR24255">
    <property type="entry name" value="COMPLEMENT COMPONENT 1, S SUBCOMPONENT-RELATED"/>
    <property type="match status" value="1"/>
</dbReference>
<feature type="domain" description="CUB" evidence="6">
    <location>
        <begin position="1"/>
        <end position="69"/>
    </location>
</feature>
<feature type="region of interest" description="Disordered" evidence="5">
    <location>
        <begin position="1057"/>
        <end position="1105"/>
    </location>
</feature>
<feature type="compositionally biased region" description="Low complexity" evidence="5">
    <location>
        <begin position="1057"/>
        <end position="1072"/>
    </location>
</feature>
<dbReference type="Gene3D" id="3.10.100.10">
    <property type="entry name" value="Mannose-Binding Protein A, subunit A"/>
    <property type="match status" value="1"/>
</dbReference>
<keyword evidence="1 4" id="KW-0245">EGF-like domain</keyword>
<evidence type="ECO:0000259" key="6">
    <source>
        <dbReference type="PROSITE" id="PS01180"/>
    </source>
</evidence>
<comment type="caution">
    <text evidence="4">Lacks conserved residue(s) required for the propagation of feature annotation.</text>
</comment>
<dbReference type="InterPro" id="IPR013032">
    <property type="entry name" value="EGF-like_CS"/>
</dbReference>
<dbReference type="Pfam" id="PF00431">
    <property type="entry name" value="CUB"/>
    <property type="match status" value="1"/>
</dbReference>
<dbReference type="Proteomes" id="UP001162164">
    <property type="component" value="Unassembled WGS sequence"/>
</dbReference>
<dbReference type="InterPro" id="IPR001304">
    <property type="entry name" value="C-type_lectin-like"/>
</dbReference>
<accession>A0ABQ9JNL9</accession>
<dbReference type="SUPFAM" id="SSF56436">
    <property type="entry name" value="C-type lectin-like"/>
    <property type="match status" value="1"/>
</dbReference>
<dbReference type="SMART" id="SM00181">
    <property type="entry name" value="EGF"/>
    <property type="match status" value="3"/>
</dbReference>
<keyword evidence="10" id="KW-1185">Reference proteome</keyword>
<dbReference type="EMBL" id="JAPWTJ010000396">
    <property type="protein sequence ID" value="KAJ8978845.1"/>
    <property type="molecule type" value="Genomic_DNA"/>
</dbReference>
<comment type="caution">
    <text evidence="9">The sequence shown here is derived from an EMBL/GenBank/DDBJ whole genome shotgun (WGS) entry which is preliminary data.</text>
</comment>
<feature type="disulfide bond" evidence="4">
    <location>
        <begin position="705"/>
        <end position="714"/>
    </location>
</feature>
<dbReference type="PROSITE" id="PS50041">
    <property type="entry name" value="C_TYPE_LECTIN_2"/>
    <property type="match status" value="1"/>
</dbReference>
<feature type="domain" description="EGF-like" evidence="7">
    <location>
        <begin position="606"/>
        <end position="642"/>
    </location>
</feature>